<gene>
    <name evidence="1" type="ORF">GCM10007877_00520</name>
</gene>
<keyword evidence="2" id="KW-1185">Reference proteome</keyword>
<dbReference type="RefSeq" id="WP_232594846.1">
    <property type="nucleotide sequence ID" value="NZ_BSPD01000002.1"/>
</dbReference>
<comment type="caution">
    <text evidence="1">The sequence shown here is derived from an EMBL/GenBank/DDBJ whole genome shotgun (WGS) entry which is preliminary data.</text>
</comment>
<accession>A0AA37T581</accession>
<protein>
    <recommendedName>
        <fullName evidence="3">GTPase</fullName>
    </recommendedName>
</protein>
<evidence type="ECO:0000313" key="2">
    <source>
        <dbReference type="Proteomes" id="UP001156870"/>
    </source>
</evidence>
<reference evidence="1 2" key="1">
    <citation type="journal article" date="2014" name="Int. J. Syst. Evol. Microbiol.">
        <title>Complete genome sequence of Corynebacterium casei LMG S-19264T (=DSM 44701T), isolated from a smear-ripened cheese.</title>
        <authorList>
            <consortium name="US DOE Joint Genome Institute (JGI-PGF)"/>
            <person name="Walter F."/>
            <person name="Albersmeier A."/>
            <person name="Kalinowski J."/>
            <person name="Ruckert C."/>
        </authorList>
    </citation>
    <scope>NUCLEOTIDE SEQUENCE [LARGE SCALE GENOMIC DNA]</scope>
    <source>
        <strain evidence="1 2">NBRC 110095</strain>
    </source>
</reference>
<evidence type="ECO:0000313" key="1">
    <source>
        <dbReference type="EMBL" id="GLS24341.1"/>
    </source>
</evidence>
<dbReference type="AlphaFoldDB" id="A0AA37T581"/>
<proteinExistence type="predicted"/>
<sequence>MLDKFRNKLGHQASNLDASTNNPLQRLQLPECNTAKLSFCAGNKLSKVEQWAKHLPATQAQRIGALFYQTLPELSRVIMPAQTRLEILEYLRPLVQNSIHTLTRALIQHPLSLTEAELKSVIISQALQKHLSMAYSRAALDLSLERKPNASALNLCLHRALNGYGLLLLRNYQLYSPVPDDIWLHIHTLYLASHLWELDSNTIKDPISKTASSCQTLYIRSISLACASPYQLRLTEMNVLFEALEHWAALIHTPPFDQKSPCLFSTDTHSDRGPDYTANFSHKRLLETGLSINFDDLLGAFSKQEQFGQGDIIHIPHGFSKSLRDHLRSHWGHKQQRQANRALDSQTFEVCVGLTHIHNQLIKGKKFDSFLYGESNIMQNPHFETNWEAHSPDSNDDKKLHNIYTVKSNNSSANGYCITWHDKVPHHLRSGELMAIREVGKRMWRIGVIRWIKHRVNASLDLGFELLGNTIEAYGASTVSPHGGETDFMRAIMITEPTPGARPSFLTATMPFQEQSTITLRARGDTQQLQLGHTLFSTGSFSQFHVKKLN</sequence>
<name>A0AA37T581_9GAMM</name>
<organism evidence="1 2">
    <name type="scientific">Marinibactrum halimedae</name>
    <dbReference type="NCBI Taxonomy" id="1444977"/>
    <lineage>
        <taxon>Bacteria</taxon>
        <taxon>Pseudomonadati</taxon>
        <taxon>Pseudomonadota</taxon>
        <taxon>Gammaproteobacteria</taxon>
        <taxon>Cellvibrionales</taxon>
        <taxon>Cellvibrionaceae</taxon>
        <taxon>Marinibactrum</taxon>
    </lineage>
</organism>
<dbReference type="Proteomes" id="UP001156870">
    <property type="component" value="Unassembled WGS sequence"/>
</dbReference>
<dbReference type="EMBL" id="BSPD01000002">
    <property type="protein sequence ID" value="GLS24341.1"/>
    <property type="molecule type" value="Genomic_DNA"/>
</dbReference>
<evidence type="ECO:0008006" key="3">
    <source>
        <dbReference type="Google" id="ProtNLM"/>
    </source>
</evidence>